<reference evidence="11 12" key="1">
    <citation type="submission" date="2015-01" db="EMBL/GenBank/DDBJ databases">
        <title>Evolution of Trichinella species and genotypes.</title>
        <authorList>
            <person name="Korhonen P.K."/>
            <person name="Edoardo P."/>
            <person name="Giuseppe L.R."/>
            <person name="Gasser R.B."/>
        </authorList>
    </citation>
    <scope>NUCLEOTIDE SEQUENCE [LARGE SCALE GENOMIC DNA]</scope>
    <source>
        <strain evidence="11">ISS37</strain>
    </source>
</reference>
<comment type="similarity">
    <text evidence="2">Belongs to the CWC22 family.</text>
</comment>
<feature type="non-terminal residue" evidence="11">
    <location>
        <position position="1"/>
    </location>
</feature>
<evidence type="ECO:0000256" key="5">
    <source>
        <dbReference type="ARBA" id="ARBA00022837"/>
    </source>
</evidence>
<dbReference type="InterPro" id="IPR050781">
    <property type="entry name" value="CWC22_splicing_factor"/>
</dbReference>
<dbReference type="InterPro" id="IPR003891">
    <property type="entry name" value="Initiation_fac_eIF4g_MI"/>
</dbReference>
<dbReference type="PROSITE" id="PS51366">
    <property type="entry name" value="MI"/>
    <property type="match status" value="1"/>
</dbReference>
<dbReference type="PROSITE" id="PS00018">
    <property type="entry name" value="EF_HAND_1"/>
    <property type="match status" value="1"/>
</dbReference>
<dbReference type="InterPro" id="IPR011992">
    <property type="entry name" value="EF-hand-dom_pair"/>
</dbReference>
<dbReference type="Pfam" id="PF13499">
    <property type="entry name" value="EF-hand_7"/>
    <property type="match status" value="1"/>
</dbReference>
<dbReference type="PANTHER" id="PTHR18034">
    <property type="entry name" value="CELL CYCLE CONTROL PROTEIN CWF22-RELATED"/>
    <property type="match status" value="1"/>
</dbReference>
<organism evidence="11 12">
    <name type="scientific">Trichinella nelsoni</name>
    <dbReference type="NCBI Taxonomy" id="6336"/>
    <lineage>
        <taxon>Eukaryota</taxon>
        <taxon>Metazoa</taxon>
        <taxon>Ecdysozoa</taxon>
        <taxon>Nematoda</taxon>
        <taxon>Enoplea</taxon>
        <taxon>Dorylaimia</taxon>
        <taxon>Trichinellida</taxon>
        <taxon>Trichinellidae</taxon>
        <taxon>Trichinella</taxon>
    </lineage>
</organism>
<dbReference type="Gene3D" id="1.10.238.10">
    <property type="entry name" value="EF-hand"/>
    <property type="match status" value="2"/>
</dbReference>
<keyword evidence="6" id="KW-0539">Nucleus</keyword>
<dbReference type="SMART" id="SM00054">
    <property type="entry name" value="EFh"/>
    <property type="match status" value="2"/>
</dbReference>
<name>A0A0V0S4D6_9BILA</name>
<evidence type="ECO:0000259" key="9">
    <source>
        <dbReference type="PROSITE" id="PS50222"/>
    </source>
</evidence>
<evidence type="ECO:0000313" key="12">
    <source>
        <dbReference type="Proteomes" id="UP000054630"/>
    </source>
</evidence>
<feature type="domain" description="EF-hand" evidence="9">
    <location>
        <begin position="810"/>
        <end position="845"/>
    </location>
</feature>
<evidence type="ECO:0000256" key="3">
    <source>
        <dbReference type="ARBA" id="ARBA00022723"/>
    </source>
</evidence>
<feature type="compositionally biased region" description="Basic and acidic residues" evidence="8">
    <location>
        <begin position="83"/>
        <end position="95"/>
    </location>
</feature>
<feature type="compositionally biased region" description="Basic and acidic residues" evidence="8">
    <location>
        <begin position="62"/>
        <end position="73"/>
    </location>
</feature>
<evidence type="ECO:0000256" key="4">
    <source>
        <dbReference type="ARBA" id="ARBA00022737"/>
    </source>
</evidence>
<comment type="subunit">
    <text evidence="7">Myosin is a hexamer of 2 heavy chains and 4 light chains (two regulatory light chains and two essential light chains).</text>
</comment>
<keyword evidence="12" id="KW-1185">Reference proteome</keyword>
<dbReference type="PROSITE" id="PS50222">
    <property type="entry name" value="EF_HAND_2"/>
    <property type="match status" value="2"/>
</dbReference>
<evidence type="ECO:0000313" key="11">
    <source>
        <dbReference type="EMBL" id="KRX21511.1"/>
    </source>
</evidence>
<dbReference type="CDD" id="cd00051">
    <property type="entry name" value="EFh"/>
    <property type="match status" value="2"/>
</dbReference>
<dbReference type="SUPFAM" id="SSF47473">
    <property type="entry name" value="EF-hand"/>
    <property type="match status" value="1"/>
</dbReference>
<feature type="domain" description="EF-hand" evidence="9">
    <location>
        <begin position="741"/>
        <end position="776"/>
    </location>
</feature>
<dbReference type="PANTHER" id="PTHR18034:SF4">
    <property type="entry name" value="NUCLEOLAR MIF4G DOMAIN-CONTAINING PROTEIN 1"/>
    <property type="match status" value="1"/>
</dbReference>
<keyword evidence="4" id="KW-0677">Repeat</keyword>
<dbReference type="Pfam" id="PF13405">
    <property type="entry name" value="EF-hand_6"/>
    <property type="match status" value="1"/>
</dbReference>
<proteinExistence type="inferred from homology"/>
<dbReference type="Pfam" id="PF02847">
    <property type="entry name" value="MA3"/>
    <property type="match status" value="1"/>
</dbReference>
<dbReference type="OrthoDB" id="10260961at2759"/>
<dbReference type="AlphaFoldDB" id="A0A0V0S4D6"/>
<sequence length="934" mass="107697">LCRTFIMNTVKHFKLTQSEKRLLRQEQMNHKDRRKAAKLKKKMRHLAYTSKMSYEEVCKEANTKKKATSERPKVLPTKTKSTALEKRSLKEEKRREKQRLLHKELLENDNREIKKYEKLLKLKKKKNNTLSKSFSIDGLDYLLELCMGNKPYTDGSSGDFTRDTKDLIGDGEEVLSEEEEMNSEDENGEELEEEMEEERNSKNAEFANTERENIYGDQSTSELQCALKHEMLDETFASPEEQAMAERVEKILKRFINKLSESNVLVSSREVMELFRTNPQHVVKRVFTEVILDACFTAFRLPDRLLITISVLVGILHSTLSSNFSAYFVEMLVQKLEEKRTDENEQEIESNALQNGYLLVTSYKLLMDIFNSLMQSGRCLDLQLLVPLVKNLGFVLRKACPSELKDFVISAIAKMEKHGSESSRAEYENLYPVWEIAFTNILMIDLNAIKNNNASKICHYDPDLIDHFTKLLRSCLSGKTPEMPLAFGLMDILEASTKGRWWIVGSSYVVPVAGASKSGDLNQFNYSEDLLRLAKKNRMNTDLKRNIFCCILSAEDYLNAFEKLLKLNLSDKQEREIIHILFVCCLNEKTFNPFYGYLVQKFCSYNAKFVLTTQFALWDKLKILKTLKKTQIQNLSSLIAHLFGSLALPISVLKVINFVEIEETMTDFLKRLFTKFLNGFSTDVLRVFIFTLKMTINVATTVAEPCFCIHIIIMASRAKMGKGKKRAHRATSNVFAMFTQSQIQEFKEAFNMIDQNRNGFIDKADLLDMYASLGKEVGDEFIDEMINEAPGAINFTMFLTMFGEKMTGTDPEDVIRNAFQCFDEEGTGSISEHDLRTLLTTMGDRYTDEQVEELFKDAPIKDGMFNYVEFARMLKHGSEEKDESTITSFDGVAFEQIFSMIRHHMSQKESSDSRWFKSSKRNEGLEDGEFMPRR</sequence>
<dbReference type="GO" id="GO:0005509">
    <property type="term" value="F:calcium ion binding"/>
    <property type="evidence" value="ECO:0007669"/>
    <property type="project" value="InterPro"/>
</dbReference>
<feature type="domain" description="MI" evidence="10">
    <location>
        <begin position="542"/>
        <end position="658"/>
    </location>
</feature>
<protein>
    <submittedName>
        <fullName evidence="11">Nucleolar MIF4G domain-containing protein 1</fullName>
    </submittedName>
</protein>
<dbReference type="SUPFAM" id="SSF48371">
    <property type="entry name" value="ARM repeat"/>
    <property type="match status" value="1"/>
</dbReference>
<feature type="region of interest" description="Disordered" evidence="8">
    <location>
        <begin position="62"/>
        <end position="95"/>
    </location>
</feature>
<evidence type="ECO:0000256" key="2">
    <source>
        <dbReference type="ARBA" id="ARBA00006856"/>
    </source>
</evidence>
<dbReference type="GO" id="GO:0003723">
    <property type="term" value="F:RNA binding"/>
    <property type="evidence" value="ECO:0007669"/>
    <property type="project" value="TreeGrafter"/>
</dbReference>
<dbReference type="SMART" id="SM00544">
    <property type="entry name" value="MA3"/>
    <property type="match status" value="1"/>
</dbReference>
<keyword evidence="5" id="KW-0106">Calcium</keyword>
<dbReference type="Gene3D" id="1.25.40.180">
    <property type="match status" value="1"/>
</dbReference>
<dbReference type="GO" id="GO:0042274">
    <property type="term" value="P:ribosomal small subunit biogenesis"/>
    <property type="evidence" value="ECO:0007669"/>
    <property type="project" value="TreeGrafter"/>
</dbReference>
<evidence type="ECO:0000256" key="7">
    <source>
        <dbReference type="ARBA" id="ARBA00062955"/>
    </source>
</evidence>
<dbReference type="EMBL" id="JYDL01000039">
    <property type="protein sequence ID" value="KRX21511.1"/>
    <property type="molecule type" value="Genomic_DNA"/>
</dbReference>
<dbReference type="FunFam" id="1.10.238.10:FF:000007">
    <property type="entry name" value="Putative myosin regulatory light chain sqh"/>
    <property type="match status" value="1"/>
</dbReference>
<comment type="subcellular location">
    <subcellularLocation>
        <location evidence="1">Nucleus</location>
    </subcellularLocation>
</comment>
<dbReference type="InterPro" id="IPR002048">
    <property type="entry name" value="EF_hand_dom"/>
</dbReference>
<accession>A0A0V0S4D6</accession>
<dbReference type="InterPro" id="IPR018247">
    <property type="entry name" value="EF_Hand_1_Ca_BS"/>
</dbReference>
<evidence type="ECO:0000256" key="1">
    <source>
        <dbReference type="ARBA" id="ARBA00004123"/>
    </source>
</evidence>
<evidence type="ECO:0000256" key="6">
    <source>
        <dbReference type="ARBA" id="ARBA00023242"/>
    </source>
</evidence>
<evidence type="ECO:0000259" key="10">
    <source>
        <dbReference type="PROSITE" id="PS51366"/>
    </source>
</evidence>
<dbReference type="Proteomes" id="UP000054630">
    <property type="component" value="Unassembled WGS sequence"/>
</dbReference>
<evidence type="ECO:0000256" key="8">
    <source>
        <dbReference type="SAM" id="MobiDB-lite"/>
    </source>
</evidence>
<feature type="region of interest" description="Disordered" evidence="8">
    <location>
        <begin position="174"/>
        <end position="195"/>
    </location>
</feature>
<gene>
    <name evidence="11" type="primary">Nom1</name>
    <name evidence="11" type="ORF">T07_13445</name>
</gene>
<dbReference type="GO" id="GO:0005730">
    <property type="term" value="C:nucleolus"/>
    <property type="evidence" value="ECO:0007669"/>
    <property type="project" value="TreeGrafter"/>
</dbReference>
<dbReference type="InterPro" id="IPR016024">
    <property type="entry name" value="ARM-type_fold"/>
</dbReference>
<keyword evidence="3" id="KW-0479">Metal-binding</keyword>
<dbReference type="GO" id="GO:0002119">
    <property type="term" value="P:nematode larval development"/>
    <property type="evidence" value="ECO:0007669"/>
    <property type="project" value="UniProtKB-ARBA"/>
</dbReference>
<comment type="caution">
    <text evidence="11">The sequence shown here is derived from an EMBL/GenBank/DDBJ whole genome shotgun (WGS) entry which is preliminary data.</text>
</comment>